<dbReference type="GeneID" id="81441587"/>
<organism evidence="1 2">
    <name type="scientific">Penicillium cataractarum</name>
    <dbReference type="NCBI Taxonomy" id="2100454"/>
    <lineage>
        <taxon>Eukaryota</taxon>
        <taxon>Fungi</taxon>
        <taxon>Dikarya</taxon>
        <taxon>Ascomycota</taxon>
        <taxon>Pezizomycotina</taxon>
        <taxon>Eurotiomycetes</taxon>
        <taxon>Eurotiomycetidae</taxon>
        <taxon>Eurotiales</taxon>
        <taxon>Aspergillaceae</taxon>
        <taxon>Penicillium</taxon>
    </lineage>
</organism>
<dbReference type="AlphaFoldDB" id="A0A9W9RP21"/>
<name>A0A9W9RP21_9EURO</name>
<proteinExistence type="predicted"/>
<dbReference type="OrthoDB" id="5598852at2759"/>
<reference evidence="1" key="1">
    <citation type="submission" date="2022-11" db="EMBL/GenBank/DDBJ databases">
        <authorList>
            <person name="Petersen C."/>
        </authorList>
    </citation>
    <scope>NUCLEOTIDE SEQUENCE</scope>
    <source>
        <strain evidence="1">IBT 29864</strain>
    </source>
</reference>
<comment type="caution">
    <text evidence="1">The sequence shown here is derived from an EMBL/GenBank/DDBJ whole genome shotgun (WGS) entry which is preliminary data.</text>
</comment>
<dbReference type="Proteomes" id="UP001147782">
    <property type="component" value="Unassembled WGS sequence"/>
</dbReference>
<evidence type="ECO:0000313" key="2">
    <source>
        <dbReference type="Proteomes" id="UP001147782"/>
    </source>
</evidence>
<dbReference type="EMBL" id="JAPZBS010000008">
    <property type="protein sequence ID" value="KAJ5363781.1"/>
    <property type="molecule type" value="Genomic_DNA"/>
</dbReference>
<sequence length="73" mass="8409">MTLSGWQDTEDCQELETAFYDRALASLAVQGFSKAVGMLLYGVERLLKFKDERAEHYLDGYLRGLSFMNDFVF</sequence>
<protein>
    <submittedName>
        <fullName evidence="1">Uncharacterized protein</fullName>
    </submittedName>
</protein>
<evidence type="ECO:0000313" key="1">
    <source>
        <dbReference type="EMBL" id="KAJ5363781.1"/>
    </source>
</evidence>
<keyword evidence="2" id="KW-1185">Reference proteome</keyword>
<dbReference type="RefSeq" id="XP_056551408.1">
    <property type="nucleotide sequence ID" value="XM_056702408.1"/>
</dbReference>
<accession>A0A9W9RP21</accession>
<gene>
    <name evidence="1" type="ORF">N7496_009494</name>
</gene>
<reference evidence="1" key="2">
    <citation type="journal article" date="2023" name="IMA Fungus">
        <title>Comparative genomic study of the Penicillium genus elucidates a diverse pangenome and 15 lateral gene transfer events.</title>
        <authorList>
            <person name="Petersen C."/>
            <person name="Sorensen T."/>
            <person name="Nielsen M.R."/>
            <person name="Sondergaard T.E."/>
            <person name="Sorensen J.L."/>
            <person name="Fitzpatrick D.A."/>
            <person name="Frisvad J.C."/>
            <person name="Nielsen K.L."/>
        </authorList>
    </citation>
    <scope>NUCLEOTIDE SEQUENCE</scope>
    <source>
        <strain evidence="1">IBT 29864</strain>
    </source>
</reference>